<dbReference type="InterPro" id="IPR006143">
    <property type="entry name" value="RND_pump_MFP"/>
</dbReference>
<feature type="transmembrane region" description="Helical" evidence="5">
    <location>
        <begin position="381"/>
        <end position="400"/>
    </location>
</feature>
<name>A0A0A2W3J0_BEABA</name>
<dbReference type="Gene3D" id="1.10.287.470">
    <property type="entry name" value="Helix hairpin bin"/>
    <property type="match status" value="1"/>
</dbReference>
<feature type="transmembrane region" description="Helical" evidence="5">
    <location>
        <begin position="6"/>
        <end position="26"/>
    </location>
</feature>
<evidence type="ECO:0000259" key="8">
    <source>
        <dbReference type="Pfam" id="PF25963"/>
    </source>
</evidence>
<dbReference type="Pfam" id="PF25917">
    <property type="entry name" value="BSH_RND"/>
    <property type="match status" value="1"/>
</dbReference>
<dbReference type="Proteomes" id="UP000030106">
    <property type="component" value="Unassembled WGS sequence"/>
</dbReference>
<dbReference type="InterPro" id="IPR006726">
    <property type="entry name" value="PHBA_efflux_AaeB/fusaric-R"/>
</dbReference>
<feature type="transmembrane region" description="Helical" evidence="5">
    <location>
        <begin position="286"/>
        <end position="304"/>
    </location>
</feature>
<protein>
    <submittedName>
        <fullName evidence="9">Putative transporter YdhK</fullName>
    </submittedName>
</protein>
<dbReference type="EMBL" id="ANFO01000054">
    <property type="protein sequence ID" value="KGQ13177.1"/>
    <property type="molecule type" value="Genomic_DNA"/>
</dbReference>
<feature type="transmembrane region" description="Helical" evidence="5">
    <location>
        <begin position="310"/>
        <end position="328"/>
    </location>
</feature>
<evidence type="ECO:0000259" key="6">
    <source>
        <dbReference type="Pfam" id="PF25876"/>
    </source>
</evidence>
<evidence type="ECO:0000256" key="4">
    <source>
        <dbReference type="ARBA" id="ARBA00023136"/>
    </source>
</evidence>
<feature type="transmembrane region" description="Helical" evidence="5">
    <location>
        <begin position="680"/>
        <end position="696"/>
    </location>
</feature>
<evidence type="ECO:0000256" key="1">
    <source>
        <dbReference type="ARBA" id="ARBA00004167"/>
    </source>
</evidence>
<dbReference type="InterPro" id="IPR050393">
    <property type="entry name" value="MFP_Efflux_Pump"/>
</dbReference>
<dbReference type="HOGENOM" id="CLU_013927_3_0_1"/>
<evidence type="ECO:0000256" key="3">
    <source>
        <dbReference type="ARBA" id="ARBA00022989"/>
    </source>
</evidence>
<keyword evidence="2 5" id="KW-0812">Transmembrane</keyword>
<dbReference type="PANTHER" id="PTHR30367">
    <property type="entry name" value="P-HYDROXYBENZOIC ACID EFFLUX PUMP SUBUNIT AAEA-RELATED"/>
    <property type="match status" value="1"/>
</dbReference>
<feature type="domain" description="p-hydroxybenzoic acid efflux pump subunit AaeA-like beta-barrel" evidence="8">
    <location>
        <begin position="187"/>
        <end position="280"/>
    </location>
</feature>
<feature type="transmembrane region" description="Helical" evidence="5">
    <location>
        <begin position="335"/>
        <end position="351"/>
    </location>
</feature>
<comment type="subcellular location">
    <subcellularLocation>
        <location evidence="1">Membrane</location>
        <topology evidence="1">Single-pass membrane protein</topology>
    </subcellularLocation>
</comment>
<proteinExistence type="predicted"/>
<accession>A0A0A2W3J0</accession>
<feature type="transmembrane region" description="Helical" evidence="5">
    <location>
        <begin position="357"/>
        <end position="374"/>
    </location>
</feature>
<dbReference type="InterPro" id="IPR058624">
    <property type="entry name" value="MdtA-like_HH"/>
</dbReference>
<sequence>MNIKTIKYFSTLIVFAAALLAGWLLWNYYMQSPWTRDGKVRAEQVSITPQVSGTITTLNVKDNQFVSKGTPLFTLDATPYHIAVLNAEAQLAKAQSDLAKASNEANRRHNLPRNYISAEDMDTANINVKAMQAAVKVAQATLEQAQWQLSQTTVAAPVDGWVTNLTSRAGNYATEGKPVFALVDSHSFYVVGYFEETKLRRIQPGNAVQIVLYNGNQKLSGKVESIGRAIYDQSIESDSDLVPDIKPNVPWVRLAQRVPVRISLDTIPEGVTLVSGTTSTGGQWRYALRNAIAMGMALAIAYGLNLDEPYWAMTSAAVVSFPTVGGVISKSLGRIAGSFIGAAASLMIAGNALNDPWLFTFAMASWLAICTWASSHFQNNVAYAFMLAGYTAAIIAFPMINTVESTELWDIAQARVCEVVVGILCGGFMMMVLPSTSDGSALVSALKNMHARLLEHASLLWQPETTDAIRTAHESIIGQILTMNLLRIQAFWSHYRFRRQNNLLNYLLHQQLRLTSVISSLRRMLLNWPEAPANIWSVLDSLLRELAKPDADKYTVARLLQQIAPHSQDDYRHQAFWHRLRYFCWLYLNSSRWLRELENASPVSVITPPEAPPLARHTDNAEALWSAVRTFATIVLTGAWCIGTQWESGGGALSLAAISCVLYSSVASPLGSLTLLMRTLLWLSLFSFLVKFGLMIQVTQLWQFLVFLLPLLLTMQLLKLQQVKRAALWGQLIVFMGSFLSVSNPPVYDFAGFMNDNLAKVLGVGISWLAFSVLRPSSDTRRSRRHIRALRRGFIDQLSRKPQHSESQFESLVYHHISQLSSSKEEAARRWLLRWGVVLLNCSHVVWQLRGWETRSDPLSMVRDVCLHTLRDVMSERGVLQRPLAGSLKELQRMCDTLSHHHDPAARELAGIIWRLYCSLSQLEQAPPAGTLAGGQ</sequence>
<keyword evidence="3 5" id="KW-1133">Transmembrane helix</keyword>
<feature type="transmembrane region" description="Helical" evidence="5">
    <location>
        <begin position="623"/>
        <end position="646"/>
    </location>
</feature>
<organism evidence="9 10">
    <name type="scientific">Beauveria bassiana D1-5</name>
    <dbReference type="NCBI Taxonomy" id="1245745"/>
    <lineage>
        <taxon>Eukaryota</taxon>
        <taxon>Fungi</taxon>
        <taxon>Dikarya</taxon>
        <taxon>Ascomycota</taxon>
        <taxon>Pezizomycotina</taxon>
        <taxon>Sordariomycetes</taxon>
        <taxon>Hypocreomycetidae</taxon>
        <taxon>Hypocreales</taxon>
        <taxon>Cordycipitaceae</taxon>
        <taxon>Beauveria</taxon>
    </lineage>
</organism>
<keyword evidence="4 5" id="KW-0472">Membrane</keyword>
<reference evidence="9 10" key="1">
    <citation type="submission" date="2012-10" db="EMBL/GenBank/DDBJ databases">
        <title>Genome sequencing and analysis of entomopathogenic fungi Beauveria bassiana D1-5.</title>
        <authorList>
            <person name="Li Q."/>
            <person name="Wang L."/>
            <person name="Zhang Z."/>
            <person name="Wang Q."/>
            <person name="Ren J."/>
            <person name="Wang M."/>
            <person name="Xu W."/>
            <person name="Wang J."/>
            <person name="Lu Y."/>
            <person name="Du Q."/>
            <person name="Sun Z."/>
        </authorList>
    </citation>
    <scope>NUCLEOTIDE SEQUENCE [LARGE SCALE GENOMIC DNA]</scope>
    <source>
        <strain evidence="9 10">D1-5</strain>
    </source>
</reference>
<dbReference type="GO" id="GO:0022857">
    <property type="term" value="F:transmembrane transporter activity"/>
    <property type="evidence" value="ECO:0007669"/>
    <property type="project" value="InterPro"/>
</dbReference>
<dbReference type="InterPro" id="IPR058625">
    <property type="entry name" value="MdtA-like_BSH"/>
</dbReference>
<comment type="caution">
    <text evidence="9">The sequence shown here is derived from an EMBL/GenBank/DDBJ whole genome shotgun (WGS) entry which is preliminary data.</text>
</comment>
<dbReference type="Gene3D" id="2.40.30.170">
    <property type="match status" value="1"/>
</dbReference>
<feature type="transmembrane region" description="Helical" evidence="5">
    <location>
        <begin position="412"/>
        <end position="433"/>
    </location>
</feature>
<gene>
    <name evidence="9" type="ORF">BBAD15_g1101</name>
</gene>
<dbReference type="Gene3D" id="2.40.50.100">
    <property type="match status" value="1"/>
</dbReference>
<feature type="domain" description="Multidrug resistance protein MdtA-like barrel-sandwich hybrid" evidence="7">
    <location>
        <begin position="43"/>
        <end position="184"/>
    </location>
</feature>
<dbReference type="Pfam" id="PF25876">
    <property type="entry name" value="HH_MFP_RND"/>
    <property type="match status" value="1"/>
</dbReference>
<dbReference type="GO" id="GO:0005886">
    <property type="term" value="C:plasma membrane"/>
    <property type="evidence" value="ECO:0007669"/>
    <property type="project" value="InterPro"/>
</dbReference>
<dbReference type="PANTHER" id="PTHR30367:SF13">
    <property type="entry name" value="MULTIDRUG RESISTANCE EFFLUX PUMP"/>
    <property type="match status" value="1"/>
</dbReference>
<dbReference type="NCBIfam" id="TIGR01730">
    <property type="entry name" value="RND_mfp"/>
    <property type="match status" value="1"/>
</dbReference>
<dbReference type="InterPro" id="IPR058634">
    <property type="entry name" value="AaeA-lik-b-barrel"/>
</dbReference>
<evidence type="ECO:0000256" key="2">
    <source>
        <dbReference type="ARBA" id="ARBA00022692"/>
    </source>
</evidence>
<evidence type="ECO:0000313" key="9">
    <source>
        <dbReference type="EMBL" id="KGQ13177.1"/>
    </source>
</evidence>
<feature type="transmembrane region" description="Helical" evidence="5">
    <location>
        <begin position="652"/>
        <end position="673"/>
    </location>
</feature>
<evidence type="ECO:0000313" key="10">
    <source>
        <dbReference type="Proteomes" id="UP000030106"/>
    </source>
</evidence>
<feature type="domain" description="Multidrug resistance protein MdtA-like alpha-helical hairpin" evidence="6">
    <location>
        <begin position="85"/>
        <end position="152"/>
    </location>
</feature>
<dbReference type="Pfam" id="PF04632">
    <property type="entry name" value="FUSC"/>
    <property type="match status" value="1"/>
</dbReference>
<dbReference type="Pfam" id="PF25963">
    <property type="entry name" value="Beta-barrel_AAEA"/>
    <property type="match status" value="1"/>
</dbReference>
<dbReference type="AlphaFoldDB" id="A0A0A2W3J0"/>
<evidence type="ECO:0000259" key="7">
    <source>
        <dbReference type="Pfam" id="PF25917"/>
    </source>
</evidence>
<dbReference type="SUPFAM" id="SSF111369">
    <property type="entry name" value="HlyD-like secretion proteins"/>
    <property type="match status" value="1"/>
</dbReference>
<evidence type="ECO:0000256" key="5">
    <source>
        <dbReference type="SAM" id="Phobius"/>
    </source>
</evidence>